<reference evidence="1 2" key="1">
    <citation type="submission" date="2018-03" db="EMBL/GenBank/DDBJ databases">
        <authorList>
            <person name="Gulvik C.A."/>
        </authorList>
    </citation>
    <scope>NUCLEOTIDE SEQUENCE [LARGE SCALE GENOMIC DNA]</scope>
    <source>
        <strain evidence="1 2">JCM 31581</strain>
    </source>
</reference>
<organism evidence="1 2">
    <name type="scientific">Vagococcus humatus</name>
    <dbReference type="NCBI Taxonomy" id="1889241"/>
    <lineage>
        <taxon>Bacteria</taxon>
        <taxon>Bacillati</taxon>
        <taxon>Bacillota</taxon>
        <taxon>Bacilli</taxon>
        <taxon>Lactobacillales</taxon>
        <taxon>Enterococcaceae</taxon>
        <taxon>Vagococcus</taxon>
    </lineage>
</organism>
<dbReference type="RefSeq" id="WP_125942659.1">
    <property type="nucleotide sequence ID" value="NZ_PXZH01000001.1"/>
</dbReference>
<accession>A0A429Z8N1</accession>
<dbReference type="Pfam" id="PF09719">
    <property type="entry name" value="C_GCAxxG_C_C"/>
    <property type="match status" value="1"/>
</dbReference>
<dbReference type="AlphaFoldDB" id="A0A429Z8N1"/>
<protein>
    <recommendedName>
        <fullName evidence="3">C_GCAxxG_C_C family protein</fullName>
    </recommendedName>
</protein>
<dbReference type="NCBIfam" id="TIGR01909">
    <property type="entry name" value="C_GCAxxG_C_C"/>
    <property type="match status" value="1"/>
</dbReference>
<dbReference type="InterPro" id="IPR036280">
    <property type="entry name" value="Multihaem_cyt_sf"/>
</dbReference>
<dbReference type="EMBL" id="PXZH01000001">
    <property type="protein sequence ID" value="RST90044.1"/>
    <property type="molecule type" value="Genomic_DNA"/>
</dbReference>
<dbReference type="InterPro" id="IPR010181">
    <property type="entry name" value="CGCAxxGCC_motif"/>
</dbReference>
<dbReference type="SUPFAM" id="SSF48695">
    <property type="entry name" value="Multiheme cytochromes"/>
    <property type="match status" value="1"/>
</dbReference>
<comment type="caution">
    <text evidence="1">The sequence shown here is derived from an EMBL/GenBank/DDBJ whole genome shotgun (WGS) entry which is preliminary data.</text>
</comment>
<keyword evidence="2" id="KW-1185">Reference proteome</keyword>
<name>A0A429Z8N1_9ENTE</name>
<gene>
    <name evidence="1" type="ORF">C7P63_02910</name>
</gene>
<proteinExistence type="predicted"/>
<evidence type="ECO:0000313" key="2">
    <source>
        <dbReference type="Proteomes" id="UP000277864"/>
    </source>
</evidence>
<dbReference type="OrthoDB" id="190287at2"/>
<dbReference type="Proteomes" id="UP000277864">
    <property type="component" value="Unassembled WGS sequence"/>
</dbReference>
<evidence type="ECO:0008006" key="3">
    <source>
        <dbReference type="Google" id="ProtNLM"/>
    </source>
</evidence>
<sequence>MEKQAYLEMVREVAEEYFRSGTYYCSEAVVETINDVLGKPYEDDVVRLASGFPIGMGKAQCLCGAVSGGQIGLGMVYGRKKGEPMDPEMFEIAKGLHDYVKEEYRSCCCRVITRQWAGDDFKSEGRKQHCIAITGNVAVWVVNELIEKGKIDLATAPILQVEKPASEA</sequence>
<evidence type="ECO:0000313" key="1">
    <source>
        <dbReference type="EMBL" id="RST90044.1"/>
    </source>
</evidence>